<name>B8HBR9_PSECP</name>
<feature type="chain" id="PRO_5038374148" evidence="3">
    <location>
        <begin position="32"/>
        <end position="322"/>
    </location>
</feature>
<gene>
    <name evidence="4" type="ordered locus">Achl_2492</name>
</gene>
<evidence type="ECO:0000256" key="1">
    <source>
        <dbReference type="SAM" id="MobiDB-lite"/>
    </source>
</evidence>
<keyword evidence="3" id="KW-0732">Signal</keyword>
<dbReference type="STRING" id="452863.Achl_2492"/>
<feature type="signal peptide" evidence="3">
    <location>
        <begin position="1"/>
        <end position="31"/>
    </location>
</feature>
<dbReference type="Proteomes" id="UP000002505">
    <property type="component" value="Chromosome"/>
</dbReference>
<feature type="region of interest" description="Disordered" evidence="1">
    <location>
        <begin position="150"/>
        <end position="193"/>
    </location>
</feature>
<keyword evidence="5" id="KW-1185">Reference proteome</keyword>
<feature type="region of interest" description="Disordered" evidence="1">
    <location>
        <begin position="257"/>
        <end position="284"/>
    </location>
</feature>
<dbReference type="KEGG" id="ach:Achl_2492"/>
<evidence type="ECO:0000256" key="3">
    <source>
        <dbReference type="SAM" id="SignalP"/>
    </source>
</evidence>
<keyword evidence="2" id="KW-0472">Membrane</keyword>
<dbReference type="AlphaFoldDB" id="B8HBR9"/>
<evidence type="ECO:0000313" key="4">
    <source>
        <dbReference type="EMBL" id="ACL40457.1"/>
    </source>
</evidence>
<organism evidence="4 5">
    <name type="scientific">Pseudarthrobacter chlorophenolicus (strain ATCC 700700 / DSM 12829 / CIP 107037 / JCM 12360 / KCTC 9906 / NCIMB 13794 / A6)</name>
    <name type="common">Arthrobacter chlorophenolicus</name>
    <dbReference type="NCBI Taxonomy" id="452863"/>
    <lineage>
        <taxon>Bacteria</taxon>
        <taxon>Bacillati</taxon>
        <taxon>Actinomycetota</taxon>
        <taxon>Actinomycetes</taxon>
        <taxon>Micrococcales</taxon>
        <taxon>Micrococcaceae</taxon>
        <taxon>Pseudarthrobacter</taxon>
    </lineage>
</organism>
<protein>
    <submittedName>
        <fullName evidence="4">Uncharacterized protein</fullName>
    </submittedName>
</protein>
<keyword evidence="2" id="KW-0812">Transmembrane</keyword>
<accession>B8HBR9</accession>
<feature type="transmembrane region" description="Helical" evidence="2">
    <location>
        <begin position="297"/>
        <end position="317"/>
    </location>
</feature>
<feature type="compositionally biased region" description="Basic and acidic residues" evidence="1">
    <location>
        <begin position="72"/>
        <end position="82"/>
    </location>
</feature>
<keyword evidence="2" id="KW-1133">Transmembrane helix</keyword>
<feature type="compositionally biased region" description="Low complexity" evidence="1">
    <location>
        <begin position="156"/>
        <end position="176"/>
    </location>
</feature>
<feature type="region of interest" description="Disordered" evidence="1">
    <location>
        <begin position="65"/>
        <end position="93"/>
    </location>
</feature>
<reference evidence="4" key="1">
    <citation type="submission" date="2009-01" db="EMBL/GenBank/DDBJ databases">
        <title>Complete sequence of chromosome of Arthrobacter chlorophenolicus A6.</title>
        <authorList>
            <consortium name="US DOE Joint Genome Institute"/>
            <person name="Lucas S."/>
            <person name="Copeland A."/>
            <person name="Lapidus A."/>
            <person name="Glavina del Rio T."/>
            <person name="Tice H."/>
            <person name="Bruce D."/>
            <person name="Goodwin L."/>
            <person name="Pitluck S."/>
            <person name="Goltsman E."/>
            <person name="Clum A."/>
            <person name="Larimer F."/>
            <person name="Land M."/>
            <person name="Hauser L."/>
            <person name="Kyrpides N."/>
            <person name="Mikhailova N."/>
            <person name="Jansson J."/>
            <person name="Richardson P."/>
        </authorList>
    </citation>
    <scope>NUCLEOTIDE SEQUENCE [LARGE SCALE GENOMIC DNA]</scope>
    <source>
        <strain evidence="4">A6</strain>
    </source>
</reference>
<dbReference type="HOGENOM" id="CLU_911034_0_0_11"/>
<sequence>MSRTGIHGGIRRSAAAAAVGAVLVLTTGVQASQADQGTLDPGDSRASATLDAGFLPVGVSLTAGPGAARVSGESHETAAAKDTRRRTPASAGIPVPASLVPAVQASLTAAATATVAPTATATATVAPTSTAGSLTAPAVTLPPVPLPDLPLPLPSGTPTTSAATDPAPAATIPAAPETRQSPAVPEQAARQGAVVPLAQAPQVPAPAAAPAVAQPSSTEGAAPLAEAVPGSNAAAGGAWDTAGSAGVDRLVSAAKGPERVADTRVPRAATLPGSAAASSTVRSTGTLTPVQSEMQTAVVWLGIGLVAVGGAAGLVYLRLRKP</sequence>
<dbReference type="RefSeq" id="WP_015937669.1">
    <property type="nucleotide sequence ID" value="NC_011886.1"/>
</dbReference>
<dbReference type="EMBL" id="CP001341">
    <property type="protein sequence ID" value="ACL40457.1"/>
    <property type="molecule type" value="Genomic_DNA"/>
</dbReference>
<evidence type="ECO:0000313" key="5">
    <source>
        <dbReference type="Proteomes" id="UP000002505"/>
    </source>
</evidence>
<proteinExistence type="predicted"/>
<evidence type="ECO:0000256" key="2">
    <source>
        <dbReference type="SAM" id="Phobius"/>
    </source>
</evidence>